<evidence type="ECO:0000313" key="2">
    <source>
        <dbReference type="Proteomes" id="UP001140234"/>
    </source>
</evidence>
<keyword evidence="2" id="KW-1185">Reference proteome</keyword>
<name>A0ACC1JP65_9FUNG</name>
<comment type="caution">
    <text evidence="1">The sequence shown here is derived from an EMBL/GenBank/DDBJ whole genome shotgun (WGS) entry which is preliminary data.</text>
</comment>
<gene>
    <name evidence="1" type="ORF">IWQ57_005121</name>
</gene>
<organism evidence="1 2">
    <name type="scientific">Coemansia nantahalensis</name>
    <dbReference type="NCBI Taxonomy" id="2789366"/>
    <lineage>
        <taxon>Eukaryota</taxon>
        <taxon>Fungi</taxon>
        <taxon>Fungi incertae sedis</taxon>
        <taxon>Zoopagomycota</taxon>
        <taxon>Kickxellomycotina</taxon>
        <taxon>Kickxellomycetes</taxon>
        <taxon>Kickxellales</taxon>
        <taxon>Kickxellaceae</taxon>
        <taxon>Coemansia</taxon>
    </lineage>
</organism>
<dbReference type="EMBL" id="JANBUJ010002301">
    <property type="protein sequence ID" value="KAJ2764569.1"/>
    <property type="molecule type" value="Genomic_DNA"/>
</dbReference>
<evidence type="ECO:0000313" key="1">
    <source>
        <dbReference type="EMBL" id="KAJ2764569.1"/>
    </source>
</evidence>
<sequence>MRAVLRLRGGPGWLSRRYGRRAGAAPLVWIDVETTGLVPDKDAILEIAMVVTDAALEPLEPAQSLVIHQPASELAKLNTWSRKWHRKSGLLDE</sequence>
<proteinExistence type="predicted"/>
<dbReference type="Proteomes" id="UP001140234">
    <property type="component" value="Unassembled WGS sequence"/>
</dbReference>
<accession>A0ACC1JP65</accession>
<protein>
    <submittedName>
        <fullName evidence="1">Uncharacterized protein</fullName>
    </submittedName>
</protein>
<reference evidence="1" key="1">
    <citation type="submission" date="2022-07" db="EMBL/GenBank/DDBJ databases">
        <title>Phylogenomic reconstructions and comparative analyses of Kickxellomycotina fungi.</title>
        <authorList>
            <person name="Reynolds N.K."/>
            <person name="Stajich J.E."/>
            <person name="Barry K."/>
            <person name="Grigoriev I.V."/>
            <person name="Crous P."/>
            <person name="Smith M.E."/>
        </authorList>
    </citation>
    <scope>NUCLEOTIDE SEQUENCE</scope>
    <source>
        <strain evidence="1">CBS 109366</strain>
    </source>
</reference>
<feature type="non-terminal residue" evidence="1">
    <location>
        <position position="93"/>
    </location>
</feature>